<evidence type="ECO:0000313" key="8">
    <source>
        <dbReference type="Proteomes" id="UP000182737"/>
    </source>
</evidence>
<protein>
    <submittedName>
        <fullName evidence="7">FHIPEP family protein</fullName>
    </submittedName>
</protein>
<evidence type="ECO:0000313" key="7">
    <source>
        <dbReference type="EMBL" id="SFI84804.1"/>
    </source>
</evidence>
<dbReference type="Gene3D" id="1.10.8.540">
    <property type="entry name" value="FHIPEP family, domain 3"/>
    <property type="match status" value="1"/>
</dbReference>
<accession>A0A1I3LJ76</accession>
<dbReference type="EMBL" id="FORI01000007">
    <property type="protein sequence ID" value="SFI84804.1"/>
    <property type="molecule type" value="Genomic_DNA"/>
</dbReference>
<name>A0A1I3LJ76_9SPIR</name>
<sequence length="374" mass="42865">MIMTNENGIYQKDIEEYYCEEVESLGVNLGYGLIPLVEEENGGDLCERLSKARETVSEETGIPIPRVRIRDRSELKKLEYSLLFKGAEVGRWTFMEDYTLFVVTDEKLAPEIKPSWKKTIDPAFGVDAYFIPDEEAAKMEHKVGFILVPPASVISNHLKEIILKNKGKFLNHYYVNQLVEKVRRNNPDLVSEVFFSRKFTITDLKLILNRLVVEKVPINDMNTILETIADYLREEDNPIQLAEKVRERLSLVYLQRYADEKNVLHVIKVPHSVSEILAEHIYEPDSRVEIPFLNFGWAGITKFTKALSKSALIMTRKEFIPVFLCESAIRIPLAEYIGWLMPGAICVSDKECLALNNALEIKAEGELSFDGKKN</sequence>
<keyword evidence="5" id="KW-1133">Transmembrane helix</keyword>
<dbReference type="InterPro" id="IPR042193">
    <property type="entry name" value="FHIPEP_3"/>
</dbReference>
<keyword evidence="4" id="KW-0812">Transmembrane</keyword>
<dbReference type="Gene3D" id="3.40.30.60">
    <property type="entry name" value="FHIPEP family, domain 1"/>
    <property type="match status" value="1"/>
</dbReference>
<dbReference type="InterPro" id="IPR042194">
    <property type="entry name" value="FHIPEP_1"/>
</dbReference>
<comment type="subcellular location">
    <subcellularLocation>
        <location evidence="1">Cell membrane</location>
        <topology evidence="1">Multi-pass membrane protein</topology>
    </subcellularLocation>
</comment>
<organism evidence="7 8">
    <name type="scientific">Treponema bryantii</name>
    <dbReference type="NCBI Taxonomy" id="163"/>
    <lineage>
        <taxon>Bacteria</taxon>
        <taxon>Pseudomonadati</taxon>
        <taxon>Spirochaetota</taxon>
        <taxon>Spirochaetia</taxon>
        <taxon>Spirochaetales</taxon>
        <taxon>Treponemataceae</taxon>
        <taxon>Treponema</taxon>
    </lineage>
</organism>
<dbReference type="GO" id="GO:0009306">
    <property type="term" value="P:protein secretion"/>
    <property type="evidence" value="ECO:0007669"/>
    <property type="project" value="InterPro"/>
</dbReference>
<dbReference type="PANTHER" id="PTHR30161:SF1">
    <property type="entry name" value="FLAGELLAR BIOSYNTHESIS PROTEIN FLHA-RELATED"/>
    <property type="match status" value="1"/>
</dbReference>
<reference evidence="8" key="1">
    <citation type="submission" date="2016-10" db="EMBL/GenBank/DDBJ databases">
        <authorList>
            <person name="Varghese N."/>
            <person name="Submissions S."/>
        </authorList>
    </citation>
    <scope>NUCLEOTIDE SEQUENCE [LARGE SCALE GENOMIC DNA]</scope>
    <source>
        <strain evidence="8">XBD1002</strain>
    </source>
</reference>
<evidence type="ECO:0000256" key="3">
    <source>
        <dbReference type="ARBA" id="ARBA00022475"/>
    </source>
</evidence>
<evidence type="ECO:0000256" key="6">
    <source>
        <dbReference type="ARBA" id="ARBA00023136"/>
    </source>
</evidence>
<dbReference type="PANTHER" id="PTHR30161">
    <property type="entry name" value="FLAGELLAR EXPORT PROTEIN, MEMBRANE FLHA SUBUNIT-RELATED"/>
    <property type="match status" value="1"/>
</dbReference>
<dbReference type="Pfam" id="PF00771">
    <property type="entry name" value="FHIPEP"/>
    <property type="match status" value="1"/>
</dbReference>
<evidence type="ECO:0000256" key="1">
    <source>
        <dbReference type="ARBA" id="ARBA00004651"/>
    </source>
</evidence>
<dbReference type="GO" id="GO:0044780">
    <property type="term" value="P:bacterial-type flagellum assembly"/>
    <property type="evidence" value="ECO:0007669"/>
    <property type="project" value="TreeGrafter"/>
</dbReference>
<dbReference type="InterPro" id="IPR001712">
    <property type="entry name" value="T3SS_FHIPEP"/>
</dbReference>
<dbReference type="RefSeq" id="WP_074932176.1">
    <property type="nucleotide sequence ID" value="NZ_FORI01000007.1"/>
</dbReference>
<dbReference type="Proteomes" id="UP000182737">
    <property type="component" value="Unassembled WGS sequence"/>
</dbReference>
<keyword evidence="6" id="KW-0472">Membrane</keyword>
<keyword evidence="8" id="KW-1185">Reference proteome</keyword>
<evidence type="ECO:0000256" key="5">
    <source>
        <dbReference type="ARBA" id="ARBA00022989"/>
    </source>
</evidence>
<dbReference type="AlphaFoldDB" id="A0A1I3LJ76"/>
<proteinExistence type="inferred from homology"/>
<comment type="similarity">
    <text evidence="2">Belongs to the FHIPEP (flagella/HR/invasion proteins export pore) family.</text>
</comment>
<keyword evidence="3" id="KW-1003">Cell membrane</keyword>
<evidence type="ECO:0000256" key="4">
    <source>
        <dbReference type="ARBA" id="ARBA00022692"/>
    </source>
</evidence>
<dbReference type="GO" id="GO:0005886">
    <property type="term" value="C:plasma membrane"/>
    <property type="evidence" value="ECO:0007669"/>
    <property type="project" value="UniProtKB-SubCell"/>
</dbReference>
<gene>
    <name evidence="7" type="ORF">SAMN04487775_10717</name>
</gene>
<evidence type="ECO:0000256" key="2">
    <source>
        <dbReference type="ARBA" id="ARBA00008835"/>
    </source>
</evidence>